<comment type="caution">
    <text evidence="1">The sequence shown here is derived from an EMBL/GenBank/DDBJ whole genome shotgun (WGS) entry which is preliminary data.</text>
</comment>
<sequence length="81" mass="9671">MHNSWDKNDRKGAKVIMHLLSQGMTKPFHDPLVHGHMHLQELANTYHQISRIRTRCYHSLVNHYLPLFFPEFERYVNSGRS</sequence>
<accession>A0A0D2G9U4</accession>
<evidence type="ECO:0000313" key="1">
    <source>
        <dbReference type="EMBL" id="KIX11627.1"/>
    </source>
</evidence>
<keyword evidence="2" id="KW-1185">Reference proteome</keyword>
<organism evidence="1 2">
    <name type="scientific">Dethiosulfatarculus sandiegensis</name>
    <dbReference type="NCBI Taxonomy" id="1429043"/>
    <lineage>
        <taxon>Bacteria</taxon>
        <taxon>Pseudomonadati</taxon>
        <taxon>Thermodesulfobacteriota</taxon>
        <taxon>Desulfarculia</taxon>
        <taxon>Desulfarculales</taxon>
        <taxon>Desulfarculaceae</taxon>
        <taxon>Dethiosulfatarculus</taxon>
    </lineage>
</organism>
<proteinExistence type="predicted"/>
<name>A0A0D2G9U4_9BACT</name>
<dbReference type="AlphaFoldDB" id="A0A0D2G9U4"/>
<protein>
    <submittedName>
        <fullName evidence="1">Uncharacterized protein</fullName>
    </submittedName>
</protein>
<gene>
    <name evidence="1" type="ORF">X474_23370</name>
</gene>
<dbReference type="Proteomes" id="UP000032233">
    <property type="component" value="Unassembled WGS sequence"/>
</dbReference>
<dbReference type="InParanoid" id="A0A0D2G9U4"/>
<evidence type="ECO:0000313" key="2">
    <source>
        <dbReference type="Proteomes" id="UP000032233"/>
    </source>
</evidence>
<reference evidence="1 2" key="1">
    <citation type="submission" date="2013-11" db="EMBL/GenBank/DDBJ databases">
        <title>Metagenomic analysis of a methanogenic consortium involved in long chain n-alkane degradation.</title>
        <authorList>
            <person name="Davidova I.A."/>
            <person name="Callaghan A.V."/>
            <person name="Wawrik B."/>
            <person name="Pruitt S."/>
            <person name="Marks C."/>
            <person name="Duncan K.E."/>
            <person name="Suflita J.M."/>
        </authorList>
    </citation>
    <scope>NUCLEOTIDE SEQUENCE [LARGE SCALE GENOMIC DNA]</scope>
    <source>
        <strain evidence="1 2">SPR</strain>
    </source>
</reference>
<dbReference type="EMBL" id="AZAC01000050">
    <property type="protein sequence ID" value="KIX11627.1"/>
    <property type="molecule type" value="Genomic_DNA"/>
</dbReference>
<dbReference type="STRING" id="1429043.X474_23370"/>